<organism evidence="3 4">
    <name type="scientific">Humicola insolens</name>
    <name type="common">Soft-rot fungus</name>
    <dbReference type="NCBI Taxonomy" id="85995"/>
    <lineage>
        <taxon>Eukaryota</taxon>
        <taxon>Fungi</taxon>
        <taxon>Dikarya</taxon>
        <taxon>Ascomycota</taxon>
        <taxon>Pezizomycotina</taxon>
        <taxon>Sordariomycetes</taxon>
        <taxon>Sordariomycetidae</taxon>
        <taxon>Sordariales</taxon>
        <taxon>Chaetomiaceae</taxon>
        <taxon>Mycothermus</taxon>
    </lineage>
</organism>
<reference evidence="3 4" key="1">
    <citation type="journal article" date="2024" name="Commun. Biol.">
        <title>Comparative genomic analysis of thermophilic fungi reveals convergent evolutionary adaptations and gene losses.</title>
        <authorList>
            <person name="Steindorff A.S."/>
            <person name="Aguilar-Pontes M.V."/>
            <person name="Robinson A.J."/>
            <person name="Andreopoulos B."/>
            <person name="LaButti K."/>
            <person name="Kuo A."/>
            <person name="Mondo S."/>
            <person name="Riley R."/>
            <person name="Otillar R."/>
            <person name="Haridas S."/>
            <person name="Lipzen A."/>
            <person name="Grimwood J."/>
            <person name="Schmutz J."/>
            <person name="Clum A."/>
            <person name="Reid I.D."/>
            <person name="Moisan M.C."/>
            <person name="Butler G."/>
            <person name="Nguyen T.T.M."/>
            <person name="Dewar K."/>
            <person name="Conant G."/>
            <person name="Drula E."/>
            <person name="Henrissat B."/>
            <person name="Hansel C."/>
            <person name="Singer S."/>
            <person name="Hutchinson M.I."/>
            <person name="de Vries R.P."/>
            <person name="Natvig D.O."/>
            <person name="Powell A.J."/>
            <person name="Tsang A."/>
            <person name="Grigoriev I.V."/>
        </authorList>
    </citation>
    <scope>NUCLEOTIDE SEQUENCE [LARGE SCALE GENOMIC DNA]</scope>
    <source>
        <strain evidence="3 4">CBS 620.91</strain>
    </source>
</reference>
<accession>A0ABR3VQU8</accession>
<dbReference type="PANTHER" id="PTHR12415">
    <property type="entry name" value="TYROSYL-DNA PHOSPHODIESTERASE 1"/>
    <property type="match status" value="1"/>
</dbReference>
<dbReference type="CDD" id="cd09122">
    <property type="entry name" value="PLDc_Tdp1_1"/>
    <property type="match status" value="1"/>
</dbReference>
<feature type="domain" description="PLD phosphodiesterase" evidence="2">
    <location>
        <begin position="388"/>
        <end position="428"/>
    </location>
</feature>
<dbReference type="InterPro" id="IPR010347">
    <property type="entry name" value="Tdp1"/>
</dbReference>
<dbReference type="PANTHER" id="PTHR12415:SF4">
    <property type="entry name" value="TYROSYL-DNA PHOSPHODIESTERASE DOMAIN-CONTAINING PROTEIN"/>
    <property type="match status" value="1"/>
</dbReference>
<dbReference type="Proteomes" id="UP001583172">
    <property type="component" value="Unassembled WGS sequence"/>
</dbReference>
<name>A0ABR3VQU8_HUMIN</name>
<dbReference type="SUPFAM" id="SSF56024">
    <property type="entry name" value="Phospholipase D/nuclease"/>
    <property type="match status" value="2"/>
</dbReference>
<comment type="caution">
    <text evidence="3">The sequence shown here is derived from an EMBL/GenBank/DDBJ whole genome shotgun (WGS) entry which is preliminary data.</text>
</comment>
<proteinExistence type="predicted"/>
<dbReference type="InterPro" id="IPR001736">
    <property type="entry name" value="PLipase_D/transphosphatidylase"/>
</dbReference>
<evidence type="ECO:0000313" key="3">
    <source>
        <dbReference type="EMBL" id="KAL1844048.1"/>
    </source>
</evidence>
<dbReference type="Pfam" id="PF06087">
    <property type="entry name" value="Tyr-DNA_phospho"/>
    <property type="match status" value="1"/>
</dbReference>
<sequence length="523" mass="58167">MADHWAAAVNGDEDEDEALRIAIALSLGEDPDPALTYKGPHRPPDPPPSVTSGDKVIYANLPSPSFPRGVVKKTWVSGQPRRGDDIKIEEVLQKDQLQLAVLSSYVWDEEWLLSKIDISRTKLMLVAYAADEEMQEDMRASVPGERIRFCFPPMHGHHTMHSKLMLLKFDKYIRIVVPTGNLVSYDWGETGDMENMVFIIDLPKIQDSAEATQGQKLTPFAEELFYFLGEQGLDDRLVASLRRYDFSETSRYHFVHTISEEAWRRTGYCGLGRAVNALGLSTSEPIDMDIVSASLGNLKDGFITAMYYACQGDSGLKEYGLRYSRGQAKATSEAFTQVKAHTRIFFPSEETVRRSKAGDAGTICFQSSWWEALTFPRELLRECQNVRPGVLMHSKLIFVRPRHVAGGSASSQARNFAYVGSANLSESAWGRLYKDPHSRKPKLTCRNWECGVLVPVGEPTPAVDEKPGLASDGGLGKEGTDSNELQAVFDGSVPVPMKWPGEAYVTEGACGVAPRTPWFFRGR</sequence>
<evidence type="ECO:0000313" key="4">
    <source>
        <dbReference type="Proteomes" id="UP001583172"/>
    </source>
</evidence>
<keyword evidence="4" id="KW-1185">Reference proteome</keyword>
<feature type="region of interest" description="Disordered" evidence="1">
    <location>
        <begin position="30"/>
        <end position="53"/>
    </location>
</feature>
<evidence type="ECO:0000256" key="1">
    <source>
        <dbReference type="SAM" id="MobiDB-lite"/>
    </source>
</evidence>
<evidence type="ECO:0000259" key="2">
    <source>
        <dbReference type="PROSITE" id="PS50035"/>
    </source>
</evidence>
<dbReference type="Gene3D" id="3.30.870.10">
    <property type="entry name" value="Endonuclease Chain A"/>
    <property type="match status" value="2"/>
</dbReference>
<dbReference type="PROSITE" id="PS50035">
    <property type="entry name" value="PLD"/>
    <property type="match status" value="1"/>
</dbReference>
<dbReference type="EMBL" id="JAZGSY010000005">
    <property type="protein sequence ID" value="KAL1844048.1"/>
    <property type="molecule type" value="Genomic_DNA"/>
</dbReference>
<feature type="region of interest" description="Disordered" evidence="1">
    <location>
        <begin position="461"/>
        <end position="482"/>
    </location>
</feature>
<protein>
    <recommendedName>
        <fullName evidence="2">PLD phosphodiesterase domain-containing protein</fullName>
    </recommendedName>
</protein>
<gene>
    <name evidence="3" type="ORF">VTJ49DRAFT_5799</name>
</gene>